<reference evidence="7" key="2">
    <citation type="submission" date="2023-05" db="EMBL/GenBank/DDBJ databases">
        <authorList>
            <person name="Fouks B."/>
        </authorList>
    </citation>
    <scope>NUCLEOTIDE SEQUENCE</scope>
    <source>
        <strain evidence="7">Stay&amp;Tobe</strain>
        <tissue evidence="7">Testes</tissue>
    </source>
</reference>
<dbReference type="InterPro" id="IPR036236">
    <property type="entry name" value="Znf_C2H2_sf"/>
</dbReference>
<evidence type="ECO:0000259" key="6">
    <source>
        <dbReference type="PROSITE" id="PS50157"/>
    </source>
</evidence>
<dbReference type="GO" id="GO:0008270">
    <property type="term" value="F:zinc ion binding"/>
    <property type="evidence" value="ECO:0007669"/>
    <property type="project" value="UniProtKB-KW"/>
</dbReference>
<dbReference type="EMBL" id="JASPKZ010001960">
    <property type="protein sequence ID" value="KAJ9596785.1"/>
    <property type="molecule type" value="Genomic_DNA"/>
</dbReference>
<comment type="caution">
    <text evidence="7">The sequence shown here is derived from an EMBL/GenBank/DDBJ whole genome shotgun (WGS) entry which is preliminary data.</text>
</comment>
<dbReference type="Gene3D" id="3.30.160.60">
    <property type="entry name" value="Classic Zinc Finger"/>
    <property type="match status" value="2"/>
</dbReference>
<gene>
    <name evidence="7" type="ORF">L9F63_012166</name>
</gene>
<keyword evidence="1" id="KW-0479">Metal-binding</keyword>
<evidence type="ECO:0000313" key="8">
    <source>
        <dbReference type="Proteomes" id="UP001233999"/>
    </source>
</evidence>
<organism evidence="7 8">
    <name type="scientific">Diploptera punctata</name>
    <name type="common">Pacific beetle cockroach</name>
    <dbReference type="NCBI Taxonomy" id="6984"/>
    <lineage>
        <taxon>Eukaryota</taxon>
        <taxon>Metazoa</taxon>
        <taxon>Ecdysozoa</taxon>
        <taxon>Arthropoda</taxon>
        <taxon>Hexapoda</taxon>
        <taxon>Insecta</taxon>
        <taxon>Pterygota</taxon>
        <taxon>Neoptera</taxon>
        <taxon>Polyneoptera</taxon>
        <taxon>Dictyoptera</taxon>
        <taxon>Blattodea</taxon>
        <taxon>Blaberoidea</taxon>
        <taxon>Blaberidae</taxon>
        <taxon>Diplopterinae</taxon>
        <taxon>Diploptera</taxon>
    </lineage>
</organism>
<proteinExistence type="predicted"/>
<keyword evidence="3 5" id="KW-0863">Zinc-finger</keyword>
<protein>
    <recommendedName>
        <fullName evidence="6">C2H2-type domain-containing protein</fullName>
    </recommendedName>
</protein>
<keyword evidence="8" id="KW-1185">Reference proteome</keyword>
<dbReference type="SMART" id="SM00355">
    <property type="entry name" value="ZnF_C2H2"/>
    <property type="match status" value="4"/>
</dbReference>
<evidence type="ECO:0000256" key="5">
    <source>
        <dbReference type="PROSITE-ProRule" id="PRU00042"/>
    </source>
</evidence>
<reference evidence="7" key="1">
    <citation type="journal article" date="2023" name="IScience">
        <title>Live-bearing cockroach genome reveals convergent evolutionary mechanisms linked to viviparity in insects and beyond.</title>
        <authorList>
            <person name="Fouks B."/>
            <person name="Harrison M.C."/>
            <person name="Mikhailova A.A."/>
            <person name="Marchal E."/>
            <person name="English S."/>
            <person name="Carruthers M."/>
            <person name="Jennings E.C."/>
            <person name="Chiamaka E.L."/>
            <person name="Frigard R.A."/>
            <person name="Pippel M."/>
            <person name="Attardo G.M."/>
            <person name="Benoit J.B."/>
            <person name="Bornberg-Bauer E."/>
            <person name="Tobe S.S."/>
        </authorList>
    </citation>
    <scope>NUCLEOTIDE SEQUENCE</scope>
    <source>
        <strain evidence="7">Stay&amp;Tobe</strain>
    </source>
</reference>
<dbReference type="AlphaFoldDB" id="A0AAD8EN15"/>
<evidence type="ECO:0000256" key="3">
    <source>
        <dbReference type="ARBA" id="ARBA00022771"/>
    </source>
</evidence>
<feature type="domain" description="C2H2-type" evidence="6">
    <location>
        <begin position="104"/>
        <end position="131"/>
    </location>
</feature>
<dbReference type="InterPro" id="IPR013087">
    <property type="entry name" value="Znf_C2H2_type"/>
</dbReference>
<sequence length="168" mass="20450">MFNKNKSVLLKKKWRWIQDASSANNKNKQHQCNMCGKMYLRRRSLWRHKHYECGKSAMFKCPFCPYRAKQKTNVNQHVIYTHTISPYWRWIQDASPANNKDKPHQCNMCGKMYLRHRSLWRHKRYECGKPAMFKCPFCQYRAKQKIHVKQHVLHTHRNAVITNYTLCY</sequence>
<evidence type="ECO:0000313" key="7">
    <source>
        <dbReference type="EMBL" id="KAJ9596785.1"/>
    </source>
</evidence>
<dbReference type="PANTHER" id="PTHR24379:SF121">
    <property type="entry name" value="C2H2-TYPE DOMAIN-CONTAINING PROTEIN"/>
    <property type="match status" value="1"/>
</dbReference>
<evidence type="ECO:0000256" key="1">
    <source>
        <dbReference type="ARBA" id="ARBA00022723"/>
    </source>
</evidence>
<evidence type="ECO:0000256" key="2">
    <source>
        <dbReference type="ARBA" id="ARBA00022737"/>
    </source>
</evidence>
<dbReference type="PANTHER" id="PTHR24379">
    <property type="entry name" value="KRAB AND ZINC FINGER DOMAIN-CONTAINING"/>
    <property type="match status" value="1"/>
</dbReference>
<dbReference type="SUPFAM" id="SSF57667">
    <property type="entry name" value="beta-beta-alpha zinc fingers"/>
    <property type="match status" value="2"/>
</dbReference>
<evidence type="ECO:0000256" key="4">
    <source>
        <dbReference type="ARBA" id="ARBA00022833"/>
    </source>
</evidence>
<keyword evidence="2" id="KW-0677">Repeat</keyword>
<dbReference type="Proteomes" id="UP001233999">
    <property type="component" value="Unassembled WGS sequence"/>
</dbReference>
<dbReference type="PROSITE" id="PS50157">
    <property type="entry name" value="ZINC_FINGER_C2H2_2"/>
    <property type="match status" value="2"/>
</dbReference>
<accession>A0AAD8EN15</accession>
<name>A0AAD8EN15_DIPPU</name>
<feature type="domain" description="C2H2-type" evidence="6">
    <location>
        <begin position="30"/>
        <end position="57"/>
    </location>
</feature>
<keyword evidence="4" id="KW-0862">Zinc</keyword>